<dbReference type="AlphaFoldDB" id="A0AA39L5E4"/>
<dbReference type="FunFam" id="3.40.720.10:FF:000045">
    <property type="entry name" value="GPI ethanolamine phosphate transferase 2"/>
    <property type="match status" value="1"/>
</dbReference>
<evidence type="ECO:0000256" key="6">
    <source>
        <dbReference type="ARBA" id="ARBA00022679"/>
    </source>
</evidence>
<feature type="transmembrane region" description="Helical" evidence="13">
    <location>
        <begin position="598"/>
        <end position="621"/>
    </location>
</feature>
<feature type="transmembrane region" description="Helical" evidence="13">
    <location>
        <begin position="20"/>
        <end position="42"/>
    </location>
</feature>
<feature type="transmembrane region" description="Helical" evidence="13">
    <location>
        <begin position="759"/>
        <end position="779"/>
    </location>
</feature>
<dbReference type="InterPro" id="IPR045687">
    <property type="entry name" value="PIGG/GPI7_C"/>
</dbReference>
<protein>
    <recommendedName>
        <fullName evidence="4 13">GPI ethanolamine phosphate transferase 2</fullName>
    </recommendedName>
</protein>
<evidence type="ECO:0000256" key="12">
    <source>
        <dbReference type="ARBA" id="ARBA00056729"/>
    </source>
</evidence>
<dbReference type="SUPFAM" id="SSF53649">
    <property type="entry name" value="Alkaline phosphatase-like"/>
    <property type="match status" value="1"/>
</dbReference>
<feature type="domain" description="GPI ethanolamine phosphate transferase 2 C-terminal" evidence="14">
    <location>
        <begin position="446"/>
        <end position="869"/>
    </location>
</feature>
<dbReference type="GO" id="GO:0006506">
    <property type="term" value="P:GPI anchor biosynthetic process"/>
    <property type="evidence" value="ECO:0007669"/>
    <property type="project" value="UniProtKB-KW"/>
</dbReference>
<dbReference type="GO" id="GO:0005789">
    <property type="term" value="C:endoplasmic reticulum membrane"/>
    <property type="evidence" value="ECO:0007669"/>
    <property type="project" value="UniProtKB-SubCell"/>
</dbReference>
<dbReference type="PANTHER" id="PTHR23072:SF0">
    <property type="entry name" value="GPI ETHANOLAMINE PHOSPHATE TRANSFERASE 2"/>
    <property type="match status" value="1"/>
</dbReference>
<organism evidence="15 16">
    <name type="scientific">Sarocladium strictum</name>
    <name type="common">Black bundle disease fungus</name>
    <name type="synonym">Acremonium strictum</name>
    <dbReference type="NCBI Taxonomy" id="5046"/>
    <lineage>
        <taxon>Eukaryota</taxon>
        <taxon>Fungi</taxon>
        <taxon>Dikarya</taxon>
        <taxon>Ascomycota</taxon>
        <taxon>Pezizomycotina</taxon>
        <taxon>Sordariomycetes</taxon>
        <taxon>Hypocreomycetidae</taxon>
        <taxon>Hypocreales</taxon>
        <taxon>Sarocladiaceae</taxon>
        <taxon>Sarocladium</taxon>
    </lineage>
</organism>
<feature type="transmembrane region" description="Helical" evidence="13">
    <location>
        <begin position="810"/>
        <end position="830"/>
    </location>
</feature>
<evidence type="ECO:0000256" key="3">
    <source>
        <dbReference type="ARBA" id="ARBA00005315"/>
    </source>
</evidence>
<keyword evidence="16" id="KW-1185">Reference proteome</keyword>
<name>A0AA39L5E4_SARSR</name>
<evidence type="ECO:0000256" key="2">
    <source>
        <dbReference type="ARBA" id="ARBA00004687"/>
    </source>
</evidence>
<feature type="transmembrane region" description="Helical" evidence="13">
    <location>
        <begin position="534"/>
        <end position="552"/>
    </location>
</feature>
<dbReference type="InterPro" id="IPR037674">
    <property type="entry name" value="PIG-G_N"/>
</dbReference>
<evidence type="ECO:0000256" key="4">
    <source>
        <dbReference type="ARBA" id="ARBA00020830"/>
    </source>
</evidence>
<feature type="transmembrane region" description="Helical" evidence="13">
    <location>
        <begin position="842"/>
        <end position="867"/>
    </location>
</feature>
<keyword evidence="6 13" id="KW-0808">Transferase</keyword>
<comment type="function">
    <text evidence="12 13">Ethanolamine phosphate transferase involved in glycosylphosphatidylinositol-anchor biosynthesis. Transfers ethanolamine phosphate to the GPI second mannose.</text>
</comment>
<evidence type="ECO:0000256" key="1">
    <source>
        <dbReference type="ARBA" id="ARBA00004477"/>
    </source>
</evidence>
<evidence type="ECO:0000256" key="11">
    <source>
        <dbReference type="ARBA" id="ARBA00023180"/>
    </source>
</evidence>
<dbReference type="CDD" id="cd16024">
    <property type="entry name" value="GPI_EPT_2"/>
    <property type="match status" value="1"/>
</dbReference>
<dbReference type="Proteomes" id="UP001175261">
    <property type="component" value="Unassembled WGS sequence"/>
</dbReference>
<evidence type="ECO:0000256" key="8">
    <source>
        <dbReference type="ARBA" id="ARBA00022824"/>
    </source>
</evidence>
<feature type="transmembrane region" description="Helical" evidence="13">
    <location>
        <begin position="564"/>
        <end position="586"/>
    </location>
</feature>
<accession>A0AA39L5E4</accession>
<keyword evidence="8 13" id="KW-0256">Endoplasmic reticulum</keyword>
<feature type="transmembrane region" description="Helical" evidence="13">
    <location>
        <begin position="486"/>
        <end position="503"/>
    </location>
</feature>
<evidence type="ECO:0000256" key="13">
    <source>
        <dbReference type="RuleBase" id="RU367106"/>
    </source>
</evidence>
<dbReference type="Gene3D" id="3.40.720.10">
    <property type="entry name" value="Alkaline Phosphatase, subunit A"/>
    <property type="match status" value="1"/>
</dbReference>
<keyword evidence="7 13" id="KW-0812">Transmembrane</keyword>
<evidence type="ECO:0000256" key="7">
    <source>
        <dbReference type="ARBA" id="ARBA00022692"/>
    </source>
</evidence>
<dbReference type="GO" id="GO:0051267">
    <property type="term" value="F:CP2 mannose-ethanolamine phosphotransferase activity"/>
    <property type="evidence" value="ECO:0007669"/>
    <property type="project" value="TreeGrafter"/>
</dbReference>
<feature type="transmembrane region" description="Helical" evidence="13">
    <location>
        <begin position="509"/>
        <end position="527"/>
    </location>
</feature>
<reference evidence="15" key="1">
    <citation type="submission" date="2022-10" db="EMBL/GenBank/DDBJ databases">
        <title>Determination and structural analysis of whole genome sequence of Sarocladium strictum F4-1.</title>
        <authorList>
            <person name="Hu L."/>
            <person name="Jiang Y."/>
        </authorList>
    </citation>
    <scope>NUCLEOTIDE SEQUENCE</scope>
    <source>
        <strain evidence="15">F4-1</strain>
    </source>
</reference>
<sequence length="873" mass="96235">MAPSPVKGHKAQGSLTTNVLLTIANLFIPLSILVFATGFFPYKPFLPGLAQFDELEFGPPPDAPFDKLIFMVVDALRSDFVFSEQSGFEYTQQLIRDGSAIPFTANARSPTVTMPRIKAITTGSIPSFVDLILNFDEGDTSSTLAVQDTWLAQLKAANRGKLLMYGDDTWLKLFPETFDREDGTTSFFVADFTEVDHNVTRNIAGELKADDWSLMVLHYLGLDHIGHKAGPRSPNMLPKQREMDDIVKTLYQSMESNPHLGSTLLVLCGDHGMNDAGNHGASSPGETSPALVFLSPKFKGLLPKHEAPTKPVDEFDYYSRVEQSDLAPTIAALLGIPVSRNNLGAFIPDFLPFWTSSRNKVQILVRNAHQILDIVTAAFGAELFQPQGPTDPCTLEKTDVNTLACDWRKISLRASEVSSKKELDQEWLSDMSKWLREAQDLMSSMASNYDMARLTLGQGLAIGAVAAAMITVLWQSSLPFSGITPLLITGTSYGVMMFASSYVEEEQHFWYWAATLWLAYLGACSIQRTRRWSTLLWTLLALAALRITRSWNQTGQKFAGEPDIVKIFLLPNPPLLWILVSITYMLVSFHVMRNLEGLPYVAITGLTSVLVSAAFSFKLAFTAEDAPELVVGVARTLHDHFQGHSLLMRARIVFGVVALLVAVGVYNAVKGGERASRTSARLIHHLYTVLAITQSRVTNIPLLLLSHYLFHHLSSLPLSIPEITTTSILLQFASFFAFGGSNAISSVDLSSAYNGISNFNVIAVGFLTLVSNWAGPIYWTSATTLLLLDQHRWKNGGKEKGVLKAHLTGLTIFTTLSVAFVMAACTALRTHLFIWTVFSPKYLYCMAWSLGQHLLINLGFGSALFWVGTRGHS</sequence>
<evidence type="ECO:0000256" key="5">
    <source>
        <dbReference type="ARBA" id="ARBA00022502"/>
    </source>
</evidence>
<evidence type="ECO:0000259" key="14">
    <source>
        <dbReference type="Pfam" id="PF19316"/>
    </source>
</evidence>
<keyword evidence="10 13" id="KW-0472">Membrane</keyword>
<evidence type="ECO:0000313" key="15">
    <source>
        <dbReference type="EMBL" id="KAK0384813.1"/>
    </source>
</evidence>
<keyword evidence="9 13" id="KW-1133">Transmembrane helix</keyword>
<evidence type="ECO:0000256" key="10">
    <source>
        <dbReference type="ARBA" id="ARBA00023136"/>
    </source>
</evidence>
<evidence type="ECO:0000313" key="16">
    <source>
        <dbReference type="Proteomes" id="UP001175261"/>
    </source>
</evidence>
<comment type="subcellular location">
    <subcellularLocation>
        <location evidence="1 13">Endoplasmic reticulum membrane</location>
        <topology evidence="1 13">Multi-pass membrane protein</topology>
    </subcellularLocation>
</comment>
<dbReference type="Pfam" id="PF01663">
    <property type="entry name" value="Phosphodiest"/>
    <property type="match status" value="1"/>
</dbReference>
<comment type="caution">
    <text evidence="15">The sequence shown here is derived from an EMBL/GenBank/DDBJ whole genome shotgun (WGS) entry which is preliminary data.</text>
</comment>
<dbReference type="EMBL" id="JAPDFR010000007">
    <property type="protein sequence ID" value="KAK0384813.1"/>
    <property type="molecule type" value="Genomic_DNA"/>
</dbReference>
<feature type="transmembrane region" description="Helical" evidence="13">
    <location>
        <begin position="454"/>
        <end position="474"/>
    </location>
</feature>
<feature type="transmembrane region" description="Helical" evidence="13">
    <location>
        <begin position="646"/>
        <end position="666"/>
    </location>
</feature>
<feature type="transmembrane region" description="Helical" evidence="13">
    <location>
        <begin position="728"/>
        <end position="747"/>
    </location>
</feature>
<dbReference type="PANTHER" id="PTHR23072">
    <property type="entry name" value="PHOSPHATIDYLINOSITOL GLYCAN-RELATED"/>
    <property type="match status" value="1"/>
</dbReference>
<dbReference type="InterPro" id="IPR017850">
    <property type="entry name" value="Alkaline_phosphatase_core_sf"/>
</dbReference>
<dbReference type="InterPro" id="IPR002591">
    <property type="entry name" value="Phosphodiest/P_Trfase"/>
</dbReference>
<comment type="pathway">
    <text evidence="2 13">Glycolipid biosynthesis; glycosylphosphatidylinositol-anchor biosynthesis.</text>
</comment>
<proteinExistence type="inferred from homology"/>
<feature type="transmembrane region" description="Helical" evidence="13">
    <location>
        <begin position="686"/>
        <end position="708"/>
    </location>
</feature>
<keyword evidence="5 13" id="KW-0337">GPI-anchor biosynthesis</keyword>
<evidence type="ECO:0000256" key="9">
    <source>
        <dbReference type="ARBA" id="ARBA00022989"/>
    </source>
</evidence>
<dbReference type="InterPro" id="IPR039527">
    <property type="entry name" value="PIGG/GPI7"/>
</dbReference>
<comment type="similarity">
    <text evidence="3 13">Belongs to the PIGG/PIGN/PIGO family. PIGG subfamily.</text>
</comment>
<dbReference type="Pfam" id="PF19316">
    <property type="entry name" value="PIGO_PIGG"/>
    <property type="match status" value="1"/>
</dbReference>
<keyword evidence="11" id="KW-0325">Glycoprotein</keyword>
<gene>
    <name evidence="15" type="ORF">NLU13_7291</name>
</gene>